<sequence length="69" mass="7765">MFRVKLKPTKEEAEYQYALQRSARSSRGTRSRPGDAHKQQQQVRHIGAHAHSGRTTVLACPTWDSGSSE</sequence>
<dbReference type="EMBL" id="MNAD01001731">
    <property type="protein sequence ID" value="OJT01572.1"/>
    <property type="molecule type" value="Genomic_DNA"/>
</dbReference>
<keyword evidence="3" id="KW-1185">Reference proteome</keyword>
<evidence type="ECO:0000313" key="3">
    <source>
        <dbReference type="Proteomes" id="UP000184267"/>
    </source>
</evidence>
<gene>
    <name evidence="2" type="ORF">TRAPUB_7968</name>
</gene>
<reference evidence="2 3" key="1">
    <citation type="submission" date="2016-10" db="EMBL/GenBank/DDBJ databases">
        <title>Genome sequence of the basidiomycete white-rot fungus Trametes pubescens.</title>
        <authorList>
            <person name="Makela M.R."/>
            <person name="Granchi Z."/>
            <person name="Peng M."/>
            <person name="De Vries R.P."/>
            <person name="Grigoriev I."/>
            <person name="Riley R."/>
            <person name="Hilden K."/>
        </authorList>
    </citation>
    <scope>NUCLEOTIDE SEQUENCE [LARGE SCALE GENOMIC DNA]</scope>
    <source>
        <strain evidence="2 3">FBCC735</strain>
    </source>
</reference>
<name>A0A1M2V1W4_TRAPU</name>
<evidence type="ECO:0000256" key="1">
    <source>
        <dbReference type="SAM" id="MobiDB-lite"/>
    </source>
</evidence>
<organism evidence="2 3">
    <name type="scientific">Trametes pubescens</name>
    <name type="common">White-rot fungus</name>
    <dbReference type="NCBI Taxonomy" id="154538"/>
    <lineage>
        <taxon>Eukaryota</taxon>
        <taxon>Fungi</taxon>
        <taxon>Dikarya</taxon>
        <taxon>Basidiomycota</taxon>
        <taxon>Agaricomycotina</taxon>
        <taxon>Agaricomycetes</taxon>
        <taxon>Polyporales</taxon>
        <taxon>Polyporaceae</taxon>
        <taxon>Trametes</taxon>
    </lineage>
</organism>
<protein>
    <submittedName>
        <fullName evidence="2">Uncharacterized protein</fullName>
    </submittedName>
</protein>
<dbReference type="AlphaFoldDB" id="A0A1M2V1W4"/>
<dbReference type="Proteomes" id="UP000184267">
    <property type="component" value="Unassembled WGS sequence"/>
</dbReference>
<accession>A0A1M2V1W4</accession>
<proteinExistence type="predicted"/>
<comment type="caution">
    <text evidence="2">The sequence shown here is derived from an EMBL/GenBank/DDBJ whole genome shotgun (WGS) entry which is preliminary data.</text>
</comment>
<evidence type="ECO:0000313" key="2">
    <source>
        <dbReference type="EMBL" id="OJT01572.1"/>
    </source>
</evidence>
<feature type="region of interest" description="Disordered" evidence="1">
    <location>
        <begin position="1"/>
        <end position="69"/>
    </location>
</feature>